<gene>
    <name evidence="1" type="ORF">ACFQBT_06885</name>
</gene>
<dbReference type="SUPFAM" id="SSF55729">
    <property type="entry name" value="Acyl-CoA N-acyltransferases (Nat)"/>
    <property type="match status" value="1"/>
</dbReference>
<organism evidence="1 2">
    <name type="scientific">Branchiibius cervicis</name>
    <dbReference type="NCBI Taxonomy" id="908252"/>
    <lineage>
        <taxon>Bacteria</taxon>
        <taxon>Bacillati</taxon>
        <taxon>Actinomycetota</taxon>
        <taxon>Actinomycetes</taxon>
        <taxon>Micrococcales</taxon>
        <taxon>Dermacoccaceae</taxon>
        <taxon>Branchiibius</taxon>
    </lineage>
</organism>
<dbReference type="RefSeq" id="WP_377821433.1">
    <property type="nucleotide sequence ID" value="NZ_JBHSWJ010000002.1"/>
</dbReference>
<evidence type="ECO:0008006" key="3">
    <source>
        <dbReference type="Google" id="ProtNLM"/>
    </source>
</evidence>
<dbReference type="EMBL" id="JBHSWJ010000002">
    <property type="protein sequence ID" value="MFC6713574.1"/>
    <property type="molecule type" value="Genomic_DNA"/>
</dbReference>
<name>A0ABW2ARL2_9MICO</name>
<dbReference type="Proteomes" id="UP001596356">
    <property type="component" value="Unassembled WGS sequence"/>
</dbReference>
<proteinExistence type="predicted"/>
<reference evidence="2" key="1">
    <citation type="journal article" date="2019" name="Int. J. Syst. Evol. Microbiol.">
        <title>The Global Catalogue of Microorganisms (GCM) 10K type strain sequencing project: providing services to taxonomists for standard genome sequencing and annotation.</title>
        <authorList>
            <consortium name="The Broad Institute Genomics Platform"/>
            <consortium name="The Broad Institute Genome Sequencing Center for Infectious Disease"/>
            <person name="Wu L."/>
            <person name="Ma J."/>
        </authorList>
    </citation>
    <scope>NUCLEOTIDE SEQUENCE [LARGE SCALE GENOMIC DNA]</scope>
    <source>
        <strain evidence="2">NBRC 106593</strain>
    </source>
</reference>
<accession>A0ABW2ARL2</accession>
<dbReference type="InterPro" id="IPR016181">
    <property type="entry name" value="Acyl_CoA_acyltransferase"/>
</dbReference>
<evidence type="ECO:0000313" key="2">
    <source>
        <dbReference type="Proteomes" id="UP001596356"/>
    </source>
</evidence>
<protein>
    <recommendedName>
        <fullName evidence="3">GNAT family N-acetyltransferase</fullName>
    </recommendedName>
</protein>
<evidence type="ECO:0000313" key="1">
    <source>
        <dbReference type="EMBL" id="MFC6713574.1"/>
    </source>
</evidence>
<dbReference type="Gene3D" id="3.40.630.30">
    <property type="match status" value="1"/>
</dbReference>
<keyword evidence="2" id="KW-1185">Reference proteome</keyword>
<comment type="caution">
    <text evidence="1">The sequence shown here is derived from an EMBL/GenBank/DDBJ whole genome shotgun (WGS) entry which is preliminary data.</text>
</comment>
<sequence length="172" mass="19785">MGNSERLDVRPIGDHEWELIRWLWQAYRADMAGIVGALPYSDGRYQARKVDRLPHPDTAVYLVWRPHPNTGEDSPVAFALVEGFDTEVRSIGAFWVAPAARRDRVGKRFALNVIGRYPGQWTITFQHENIVAAEFWRQVANAAFGPERWFEERRPVPGRPGIPPDHWIRTVS</sequence>